<dbReference type="PANTHER" id="PTHR14614:SF10">
    <property type="entry name" value="PROTEIN N-TERMINAL AND LYSINE N-METHYLTRANSFERASE EFM7"/>
    <property type="match status" value="1"/>
</dbReference>
<reference evidence="1" key="1">
    <citation type="submission" date="2023-03" db="EMBL/GenBank/DDBJ databases">
        <title>Complete genome of Cladonia borealis.</title>
        <authorList>
            <person name="Park H."/>
        </authorList>
    </citation>
    <scope>NUCLEOTIDE SEQUENCE</scope>
    <source>
        <strain evidence="1">ANT050790</strain>
    </source>
</reference>
<dbReference type="EMBL" id="JAFEKC020000003">
    <property type="protein sequence ID" value="KAK0515533.1"/>
    <property type="molecule type" value="Genomic_DNA"/>
</dbReference>
<dbReference type="Proteomes" id="UP001166286">
    <property type="component" value="Unassembled WGS sequence"/>
</dbReference>
<evidence type="ECO:0000313" key="2">
    <source>
        <dbReference type="Proteomes" id="UP001166286"/>
    </source>
</evidence>
<gene>
    <name evidence="1" type="ORF">JMJ35_001567</name>
</gene>
<protein>
    <recommendedName>
        <fullName evidence="3">Elongation factor methyltransferase 7</fullName>
    </recommendedName>
</protein>
<proteinExistence type="predicted"/>
<dbReference type="Gene3D" id="3.40.50.150">
    <property type="entry name" value="Vaccinia Virus protein VP39"/>
    <property type="match status" value="1"/>
</dbReference>
<dbReference type="SUPFAM" id="SSF53335">
    <property type="entry name" value="S-adenosyl-L-methionine-dependent methyltransferases"/>
    <property type="match status" value="1"/>
</dbReference>
<dbReference type="InterPro" id="IPR029063">
    <property type="entry name" value="SAM-dependent_MTases_sf"/>
</dbReference>
<dbReference type="GO" id="GO:0008757">
    <property type="term" value="F:S-adenosylmethionine-dependent methyltransferase activity"/>
    <property type="evidence" value="ECO:0007669"/>
    <property type="project" value="UniProtKB-ARBA"/>
</dbReference>
<evidence type="ECO:0000313" key="1">
    <source>
        <dbReference type="EMBL" id="KAK0515533.1"/>
    </source>
</evidence>
<evidence type="ECO:0008006" key="3">
    <source>
        <dbReference type="Google" id="ProtNLM"/>
    </source>
</evidence>
<dbReference type="Pfam" id="PF10294">
    <property type="entry name" value="Methyltransf_16"/>
    <property type="match status" value="1"/>
</dbReference>
<name>A0AA39V491_9LECA</name>
<dbReference type="GO" id="GO:0005737">
    <property type="term" value="C:cytoplasm"/>
    <property type="evidence" value="ECO:0007669"/>
    <property type="project" value="TreeGrafter"/>
</dbReference>
<organism evidence="1 2">
    <name type="scientific">Cladonia borealis</name>
    <dbReference type="NCBI Taxonomy" id="184061"/>
    <lineage>
        <taxon>Eukaryota</taxon>
        <taxon>Fungi</taxon>
        <taxon>Dikarya</taxon>
        <taxon>Ascomycota</taxon>
        <taxon>Pezizomycotina</taxon>
        <taxon>Lecanoromycetes</taxon>
        <taxon>OSLEUM clade</taxon>
        <taxon>Lecanoromycetidae</taxon>
        <taxon>Lecanorales</taxon>
        <taxon>Lecanorineae</taxon>
        <taxon>Cladoniaceae</taxon>
        <taxon>Cladonia</taxon>
    </lineage>
</organism>
<sequence length="199" mass="21607">MTSSDDEDLTNSMFQEPTGYFKPEQPAKYTSYTLLSGQTLRLRLVGHNPLWGHYLWNGARILSTYLQTHAAHSIHNKTVLELGAGAGLPSLVAGTLGAEKVVVTDYPDAELIDNLKENIRTCSGATNIVAEGYLWGASPAPLLAHLPEPSSSSSKEGFDILLLADLLFNHSCHGALVDTILHTLKRTGEARALVFFYAV</sequence>
<dbReference type="InterPro" id="IPR019410">
    <property type="entry name" value="Methyltransf_16"/>
</dbReference>
<accession>A0AA39V491</accession>
<keyword evidence="2" id="KW-1185">Reference proteome</keyword>
<dbReference type="PANTHER" id="PTHR14614">
    <property type="entry name" value="HEPATOCELLULAR CARCINOMA-ASSOCIATED ANTIGEN"/>
    <property type="match status" value="1"/>
</dbReference>
<dbReference type="AlphaFoldDB" id="A0AA39V491"/>
<comment type="caution">
    <text evidence="1">The sequence shown here is derived from an EMBL/GenBank/DDBJ whole genome shotgun (WGS) entry which is preliminary data.</text>
</comment>